<accession>D0MZW0</accession>
<evidence type="ECO:0000256" key="3">
    <source>
        <dbReference type="ARBA" id="ARBA00023212"/>
    </source>
</evidence>
<evidence type="ECO:0000256" key="5">
    <source>
        <dbReference type="SAM" id="MobiDB-lite"/>
    </source>
</evidence>
<evidence type="ECO:0000256" key="1">
    <source>
        <dbReference type="ARBA" id="ARBA00004245"/>
    </source>
</evidence>
<feature type="coiled-coil region" evidence="4">
    <location>
        <begin position="466"/>
        <end position="567"/>
    </location>
</feature>
<dbReference type="EMBL" id="DS028121">
    <property type="protein sequence ID" value="EEY65773.1"/>
    <property type="molecule type" value="Genomic_DNA"/>
</dbReference>
<dbReference type="Proteomes" id="UP000006643">
    <property type="component" value="Unassembled WGS sequence"/>
</dbReference>
<keyword evidence="4" id="KW-0175">Coiled coil</keyword>
<comment type="subcellular location">
    <subcellularLocation>
        <location evidence="1">Cytoplasm</location>
        <location evidence="1">Cytoskeleton</location>
    </subcellularLocation>
</comment>
<feature type="coiled-coil region" evidence="4">
    <location>
        <begin position="234"/>
        <end position="296"/>
    </location>
</feature>
<feature type="coiled-coil region" evidence="4">
    <location>
        <begin position="415"/>
        <end position="442"/>
    </location>
</feature>
<feature type="coiled-coil region" evidence="4">
    <location>
        <begin position="597"/>
        <end position="628"/>
    </location>
</feature>
<dbReference type="SUPFAM" id="SSF52047">
    <property type="entry name" value="RNI-like"/>
    <property type="match status" value="1"/>
</dbReference>
<dbReference type="GeneID" id="9464696"/>
<organism evidence="6 7">
    <name type="scientific">Phytophthora infestans (strain T30-4)</name>
    <name type="common">Potato late blight agent</name>
    <dbReference type="NCBI Taxonomy" id="403677"/>
    <lineage>
        <taxon>Eukaryota</taxon>
        <taxon>Sar</taxon>
        <taxon>Stramenopiles</taxon>
        <taxon>Oomycota</taxon>
        <taxon>Peronosporomycetes</taxon>
        <taxon>Peronosporales</taxon>
        <taxon>Peronosporaceae</taxon>
        <taxon>Phytophthora</taxon>
    </lineage>
</organism>
<dbReference type="PANTHER" id="PTHR24107">
    <property type="entry name" value="YNEIN REGULATORY COMPLEX SUBUNIT 5"/>
    <property type="match status" value="1"/>
</dbReference>
<evidence type="ECO:0000313" key="6">
    <source>
        <dbReference type="EMBL" id="EEY65773.1"/>
    </source>
</evidence>
<protein>
    <recommendedName>
        <fullName evidence="8">Myosin-like protein</fullName>
    </recommendedName>
</protein>
<dbReference type="KEGG" id="pif:PITG_03297"/>
<feature type="coiled-coil region" evidence="4">
    <location>
        <begin position="326"/>
        <end position="374"/>
    </location>
</feature>
<dbReference type="InterPro" id="IPR001611">
    <property type="entry name" value="Leu-rich_rpt"/>
</dbReference>
<keyword evidence="2" id="KW-0963">Cytoplasm</keyword>
<name>D0MZW0_PHYIT</name>
<proteinExistence type="predicted"/>
<dbReference type="Pfam" id="PF13516">
    <property type="entry name" value="LRR_6"/>
    <property type="match status" value="1"/>
</dbReference>
<dbReference type="SMART" id="SM00368">
    <property type="entry name" value="LRR_RI"/>
    <property type="match status" value="3"/>
</dbReference>
<dbReference type="PANTHER" id="PTHR24107:SF2">
    <property type="entry name" value="NLR FAMILY CARD DOMAIN CONTAINING 3"/>
    <property type="match status" value="1"/>
</dbReference>
<dbReference type="HOGENOM" id="CLU_016119_0_0_1"/>
<keyword evidence="3" id="KW-0206">Cytoskeleton</keyword>
<sequence>MTFPPKQEYLDENPEAPALVYPKSIVKTIDAVLDYSNSYLGDDKFIQIIEKARLTSVPTRLDLRGNCFEAGAARELAALLRTFHNVVAISLEWNNVGLLDQGVEALASPEGAKALAKALRINRTLRQLDLRWNEIGNPGVLAFREALQSNHSLLTLELMGNNCSLKHVDEIELLLARNRAFTERPPPLAVDASCQNDEENNESPKTAPDDQLLLQVLAEKEELETTISLGKRERQKMIETAEELELQLQQARKDTEMAKEDRDRYQQREIDAKRDVHELRMQLDELETRRKLEFEEYRLARAALERENGVFREKIGHTEALRSKEADQKDKQISQLEETKYALDNELHRSSITIRTQEEEIGKLQKQLQDAQQDYTRKLTTLVSDHEGKLSAAQRQHDMVVGSMQTQLSYSSTQLETSERSFRELKEKCEALQSKVLQSQIDQEKAIGDLKQQWEAELEERIQRSVGSVEAQVAEVKKARQHLEREVEKHLETIIHLRQQNVSLQQAKDEKQHEMETALETQVKVLHEKQTLLAAAVSERSRIEEKLQLQLRKMEEQDARLVQMQANFDERIQTLTASAKIAAEESATTLKERATLIASLEGHVLQLERELSAQNHEHEKRIDDLAESFGRFVQDQIGKERERRKKLSATPSSDL</sequence>
<dbReference type="InterPro" id="IPR032675">
    <property type="entry name" value="LRR_dom_sf"/>
</dbReference>
<reference evidence="7" key="1">
    <citation type="journal article" date="2009" name="Nature">
        <title>Genome sequence and analysis of the Irish potato famine pathogen Phytophthora infestans.</title>
        <authorList>
            <consortium name="The Broad Institute Genome Sequencing Platform"/>
            <person name="Haas B.J."/>
            <person name="Kamoun S."/>
            <person name="Zody M.C."/>
            <person name="Jiang R.H."/>
            <person name="Handsaker R.E."/>
            <person name="Cano L.M."/>
            <person name="Grabherr M."/>
            <person name="Kodira C.D."/>
            <person name="Raffaele S."/>
            <person name="Torto-Alalibo T."/>
            <person name="Bozkurt T.O."/>
            <person name="Ah-Fong A.M."/>
            <person name="Alvarado L."/>
            <person name="Anderson V.L."/>
            <person name="Armstrong M.R."/>
            <person name="Avrova A."/>
            <person name="Baxter L."/>
            <person name="Beynon J."/>
            <person name="Boevink P.C."/>
            <person name="Bollmann S.R."/>
            <person name="Bos J.I."/>
            <person name="Bulone V."/>
            <person name="Cai G."/>
            <person name="Cakir C."/>
            <person name="Carrington J.C."/>
            <person name="Chawner M."/>
            <person name="Conti L."/>
            <person name="Costanzo S."/>
            <person name="Ewan R."/>
            <person name="Fahlgren N."/>
            <person name="Fischbach M.A."/>
            <person name="Fugelstad J."/>
            <person name="Gilroy E.M."/>
            <person name="Gnerre S."/>
            <person name="Green P.J."/>
            <person name="Grenville-Briggs L.J."/>
            <person name="Griffith J."/>
            <person name="Grunwald N.J."/>
            <person name="Horn K."/>
            <person name="Horner N.R."/>
            <person name="Hu C.H."/>
            <person name="Huitema E."/>
            <person name="Jeong D.H."/>
            <person name="Jones A.M."/>
            <person name="Jones J.D."/>
            <person name="Jones R.W."/>
            <person name="Karlsson E.K."/>
            <person name="Kunjeti S.G."/>
            <person name="Lamour K."/>
            <person name="Liu Z."/>
            <person name="Ma L."/>
            <person name="Maclean D."/>
            <person name="Chibucos M.C."/>
            <person name="McDonald H."/>
            <person name="McWalters J."/>
            <person name="Meijer H.J."/>
            <person name="Morgan W."/>
            <person name="Morris P.F."/>
            <person name="Munro C.A."/>
            <person name="O'Neill K."/>
            <person name="Ospina-Giraldo M."/>
            <person name="Pinzon A."/>
            <person name="Pritchard L."/>
            <person name="Ramsahoye B."/>
            <person name="Ren Q."/>
            <person name="Restrepo S."/>
            <person name="Roy S."/>
            <person name="Sadanandom A."/>
            <person name="Savidor A."/>
            <person name="Schornack S."/>
            <person name="Schwartz D.C."/>
            <person name="Schumann U.D."/>
            <person name="Schwessinger B."/>
            <person name="Seyer L."/>
            <person name="Sharpe T."/>
            <person name="Silvar C."/>
            <person name="Song J."/>
            <person name="Studholme D.J."/>
            <person name="Sykes S."/>
            <person name="Thines M."/>
            <person name="van de Vondervoort P.J."/>
            <person name="Phuntumart V."/>
            <person name="Wawra S."/>
            <person name="Weide R."/>
            <person name="Win J."/>
            <person name="Young C."/>
            <person name="Zhou S."/>
            <person name="Fry W."/>
            <person name="Meyers B.C."/>
            <person name="van West P."/>
            <person name="Ristaino J."/>
            <person name="Govers F."/>
            <person name="Birch P.R."/>
            <person name="Whisson S.C."/>
            <person name="Judelson H.S."/>
            <person name="Nusbaum C."/>
        </authorList>
    </citation>
    <scope>NUCLEOTIDE SEQUENCE [LARGE SCALE GENOMIC DNA]</scope>
    <source>
        <strain evidence="7">T30-4</strain>
    </source>
</reference>
<evidence type="ECO:0000256" key="4">
    <source>
        <dbReference type="SAM" id="Coils"/>
    </source>
</evidence>
<gene>
    <name evidence="6" type="ORF">PITG_03297</name>
</gene>
<evidence type="ECO:0008006" key="8">
    <source>
        <dbReference type="Google" id="ProtNLM"/>
    </source>
</evidence>
<dbReference type="InParanoid" id="D0MZW0"/>
<dbReference type="OrthoDB" id="120976at2759"/>
<dbReference type="VEuPathDB" id="FungiDB:PITG_03297"/>
<keyword evidence="7" id="KW-1185">Reference proteome</keyword>
<dbReference type="Gene3D" id="3.80.10.10">
    <property type="entry name" value="Ribonuclease Inhibitor"/>
    <property type="match status" value="2"/>
</dbReference>
<evidence type="ECO:0000313" key="7">
    <source>
        <dbReference type="Proteomes" id="UP000006643"/>
    </source>
</evidence>
<evidence type="ECO:0000256" key="2">
    <source>
        <dbReference type="ARBA" id="ARBA00022490"/>
    </source>
</evidence>
<dbReference type="AlphaFoldDB" id="D0MZW0"/>
<dbReference type="GO" id="GO:0005856">
    <property type="term" value="C:cytoskeleton"/>
    <property type="evidence" value="ECO:0007669"/>
    <property type="project" value="UniProtKB-SubCell"/>
</dbReference>
<dbReference type="OMA" id="EVDHMTR"/>
<dbReference type="eggNOG" id="KOG4308">
    <property type="taxonomic scope" value="Eukaryota"/>
</dbReference>
<feature type="region of interest" description="Disordered" evidence="5">
    <location>
        <begin position="186"/>
        <end position="209"/>
    </location>
</feature>
<dbReference type="InterPro" id="IPR052410">
    <property type="entry name" value="DRC5"/>
</dbReference>
<dbReference type="RefSeq" id="XP_002906372.1">
    <property type="nucleotide sequence ID" value="XM_002906326.1"/>
</dbReference>